<sequence length="25" mass="2823">MFFSPFGLTWAVPGSLREAFVCWSS</sequence>
<gene>
    <name evidence="1" type="ORF">MTR67_004229</name>
</gene>
<name>A0AAF0PTL6_SOLVR</name>
<dbReference type="EMBL" id="CP133612">
    <property type="protein sequence ID" value="WMV10844.1"/>
    <property type="molecule type" value="Genomic_DNA"/>
</dbReference>
<dbReference type="AlphaFoldDB" id="A0AAF0PTL6"/>
<dbReference type="Proteomes" id="UP001234989">
    <property type="component" value="Chromosome 1"/>
</dbReference>
<evidence type="ECO:0000313" key="2">
    <source>
        <dbReference type="Proteomes" id="UP001234989"/>
    </source>
</evidence>
<protein>
    <submittedName>
        <fullName evidence="1">Uncharacterized protein</fullName>
    </submittedName>
</protein>
<reference evidence="1" key="1">
    <citation type="submission" date="2023-08" db="EMBL/GenBank/DDBJ databases">
        <title>A de novo genome assembly of Solanum verrucosum Schlechtendal, a Mexican diploid species geographically isolated from the other diploid A-genome species in potato relatives.</title>
        <authorList>
            <person name="Hosaka K."/>
        </authorList>
    </citation>
    <scope>NUCLEOTIDE SEQUENCE</scope>
    <source>
        <tissue evidence="1">Young leaves</tissue>
    </source>
</reference>
<accession>A0AAF0PTL6</accession>
<proteinExistence type="predicted"/>
<evidence type="ECO:0000313" key="1">
    <source>
        <dbReference type="EMBL" id="WMV10844.1"/>
    </source>
</evidence>
<keyword evidence="2" id="KW-1185">Reference proteome</keyword>
<organism evidence="1 2">
    <name type="scientific">Solanum verrucosum</name>
    <dbReference type="NCBI Taxonomy" id="315347"/>
    <lineage>
        <taxon>Eukaryota</taxon>
        <taxon>Viridiplantae</taxon>
        <taxon>Streptophyta</taxon>
        <taxon>Embryophyta</taxon>
        <taxon>Tracheophyta</taxon>
        <taxon>Spermatophyta</taxon>
        <taxon>Magnoliopsida</taxon>
        <taxon>eudicotyledons</taxon>
        <taxon>Gunneridae</taxon>
        <taxon>Pentapetalae</taxon>
        <taxon>asterids</taxon>
        <taxon>lamiids</taxon>
        <taxon>Solanales</taxon>
        <taxon>Solanaceae</taxon>
        <taxon>Solanoideae</taxon>
        <taxon>Solaneae</taxon>
        <taxon>Solanum</taxon>
    </lineage>
</organism>